<reference evidence="7" key="5">
    <citation type="submission" date="2025-09" db="UniProtKB">
        <authorList>
            <consortium name="Ensembl"/>
        </authorList>
    </citation>
    <scope>IDENTIFICATION</scope>
</reference>
<evidence type="ECO:0000256" key="2">
    <source>
        <dbReference type="ARBA" id="ARBA00022525"/>
    </source>
</evidence>
<evidence type="ECO:0000259" key="6">
    <source>
        <dbReference type="PROSITE" id="PS51041"/>
    </source>
</evidence>
<organism evidence="7 8">
    <name type="scientific">Electrophorus electricus</name>
    <name type="common">Electric eel</name>
    <name type="synonym">Gymnotus electricus</name>
    <dbReference type="NCBI Taxonomy" id="8005"/>
    <lineage>
        <taxon>Eukaryota</taxon>
        <taxon>Metazoa</taxon>
        <taxon>Chordata</taxon>
        <taxon>Craniata</taxon>
        <taxon>Vertebrata</taxon>
        <taxon>Euteleostomi</taxon>
        <taxon>Actinopterygii</taxon>
        <taxon>Neopterygii</taxon>
        <taxon>Teleostei</taxon>
        <taxon>Ostariophysi</taxon>
        <taxon>Gymnotiformes</taxon>
        <taxon>Gymnotoidei</taxon>
        <taxon>Gymnotidae</taxon>
        <taxon>Electrophorus</taxon>
    </lineage>
</organism>
<reference evidence="7" key="3">
    <citation type="submission" date="2020-05" db="EMBL/GenBank/DDBJ databases">
        <title>Electrophorus electricus (electric eel) genome, fEleEle1, primary haplotype.</title>
        <authorList>
            <person name="Myers G."/>
            <person name="Meyer A."/>
            <person name="Fedrigo O."/>
            <person name="Formenti G."/>
            <person name="Rhie A."/>
            <person name="Tracey A."/>
            <person name="Sims Y."/>
            <person name="Jarvis E.D."/>
        </authorList>
    </citation>
    <scope>NUCLEOTIDE SEQUENCE [LARGE SCALE GENOMIC DNA]</scope>
</reference>
<evidence type="ECO:0000256" key="5">
    <source>
        <dbReference type="ARBA" id="ARBA00023157"/>
    </source>
</evidence>
<evidence type="ECO:0000256" key="3">
    <source>
        <dbReference type="ARBA" id="ARBA00022530"/>
    </source>
</evidence>
<evidence type="ECO:0000313" key="7">
    <source>
        <dbReference type="Ensembl" id="ENSEEEP00000013314.2"/>
    </source>
</evidence>
<dbReference type="STRING" id="8005.ENSEEEP00000013314"/>
<keyword evidence="2" id="KW-0964">Secreted</keyword>
<dbReference type="PANTHER" id="PTHR15427:SF23">
    <property type="entry name" value="EMI DOMAIN-CONTAINING PROTEIN 1"/>
    <property type="match status" value="1"/>
</dbReference>
<keyword evidence="3" id="KW-0272">Extracellular matrix</keyword>
<accession>A0A4W4EMC7</accession>
<evidence type="ECO:0000313" key="8">
    <source>
        <dbReference type="Proteomes" id="UP000314983"/>
    </source>
</evidence>
<sequence>MTITVTRDSPVQRHWTLKTEPKVPFTQAFPLHGRNWCHYTVRRTVSCQTYNGTETLLQRRVQSCRWPGPCTSLISYRTVVRPSYRMSYRLVTALEWRCCPGFHGIDCKEGELTEPCLINSNGEAIPPASLTGVLFKMEREKLFLQPA</sequence>
<dbReference type="InterPro" id="IPR050392">
    <property type="entry name" value="Collagen/C1q_domain"/>
</dbReference>
<dbReference type="Proteomes" id="UP000314983">
    <property type="component" value="Chromosome 17"/>
</dbReference>
<dbReference type="GO" id="GO:0005576">
    <property type="term" value="C:extracellular region"/>
    <property type="evidence" value="ECO:0007669"/>
    <property type="project" value="UniProtKB-SubCell"/>
</dbReference>
<proteinExistence type="predicted"/>
<dbReference type="Pfam" id="PF07546">
    <property type="entry name" value="EMI"/>
    <property type="match status" value="1"/>
</dbReference>
<reference evidence="8" key="2">
    <citation type="journal article" date="2017" name="Sci. Adv.">
        <title>A tail of two voltages: Proteomic comparison of the three electric organs of the electric eel.</title>
        <authorList>
            <person name="Traeger L.L."/>
            <person name="Sabat G."/>
            <person name="Barrett-Wilt G.A."/>
            <person name="Wells G.B."/>
            <person name="Sussman M.R."/>
        </authorList>
    </citation>
    <scope>NUCLEOTIDE SEQUENCE [LARGE SCALE GENOMIC DNA]</scope>
</reference>
<feature type="domain" description="EMI" evidence="6">
    <location>
        <begin position="33"/>
        <end position="109"/>
    </location>
</feature>
<reference evidence="8" key="1">
    <citation type="journal article" date="2014" name="Science">
        <title>Nonhuman genetics. Genomic basis for the convergent evolution of electric organs.</title>
        <authorList>
            <person name="Gallant J.R."/>
            <person name="Traeger L.L."/>
            <person name="Volkening J.D."/>
            <person name="Moffett H."/>
            <person name="Chen P.H."/>
            <person name="Novina C.D."/>
            <person name="Phillips G.N.Jr."/>
            <person name="Anand R."/>
            <person name="Wells G.B."/>
            <person name="Pinch M."/>
            <person name="Guth R."/>
            <person name="Unguez G.A."/>
            <person name="Albert J.S."/>
            <person name="Zakon H.H."/>
            <person name="Samanta M.P."/>
            <person name="Sussman M.R."/>
        </authorList>
    </citation>
    <scope>NUCLEOTIDE SEQUENCE [LARGE SCALE GENOMIC DNA]</scope>
</reference>
<reference evidence="7" key="4">
    <citation type="submission" date="2025-08" db="UniProtKB">
        <authorList>
            <consortium name="Ensembl"/>
        </authorList>
    </citation>
    <scope>IDENTIFICATION</scope>
</reference>
<protein>
    <recommendedName>
        <fullName evidence="6">EMI domain-containing protein</fullName>
    </recommendedName>
</protein>
<dbReference type="InterPro" id="IPR011489">
    <property type="entry name" value="EMI_domain"/>
</dbReference>
<comment type="subcellular location">
    <subcellularLocation>
        <location evidence="1">Secreted</location>
        <location evidence="1">Extracellular space</location>
        <location evidence="1">Extracellular matrix</location>
    </subcellularLocation>
</comment>
<dbReference type="GeneTree" id="ENSGT00940000161716"/>
<evidence type="ECO:0000256" key="4">
    <source>
        <dbReference type="ARBA" id="ARBA00022729"/>
    </source>
</evidence>
<dbReference type="PROSITE" id="PS51041">
    <property type="entry name" value="EMI"/>
    <property type="match status" value="1"/>
</dbReference>
<keyword evidence="4" id="KW-0732">Signal</keyword>
<dbReference type="Ensembl" id="ENSEEET00000013480.2">
    <property type="protein sequence ID" value="ENSEEEP00000013314.2"/>
    <property type="gene ID" value="ENSEEEG00000006669.2"/>
</dbReference>
<keyword evidence="8" id="KW-1185">Reference proteome</keyword>
<dbReference type="AlphaFoldDB" id="A0A4W4EMC7"/>
<name>A0A4W4EMC7_ELEEL</name>
<dbReference type="PANTHER" id="PTHR15427">
    <property type="entry name" value="EMILIN ELASTIN MICROFIBRIL INTERFACE-LOCATED PROTEIN ELASTIN MICROFIBRIL INTERFACER"/>
    <property type="match status" value="1"/>
</dbReference>
<keyword evidence="5" id="KW-1015">Disulfide bond</keyword>
<evidence type="ECO:0000256" key="1">
    <source>
        <dbReference type="ARBA" id="ARBA00004498"/>
    </source>
</evidence>